<dbReference type="GO" id="GO:0022857">
    <property type="term" value="F:transmembrane transporter activity"/>
    <property type="evidence" value="ECO:0007669"/>
    <property type="project" value="InterPro"/>
</dbReference>
<feature type="transmembrane region" description="Helical" evidence="5">
    <location>
        <begin position="120"/>
        <end position="139"/>
    </location>
</feature>
<evidence type="ECO:0000256" key="4">
    <source>
        <dbReference type="ARBA" id="ARBA00023136"/>
    </source>
</evidence>
<evidence type="ECO:0000313" key="8">
    <source>
        <dbReference type="WBParaSite" id="PgB01_g008_t02"/>
    </source>
</evidence>
<evidence type="ECO:0000256" key="5">
    <source>
        <dbReference type="SAM" id="Phobius"/>
    </source>
</evidence>
<keyword evidence="4 5" id="KW-0472">Membrane</keyword>
<evidence type="ECO:0000256" key="1">
    <source>
        <dbReference type="ARBA" id="ARBA00004141"/>
    </source>
</evidence>
<dbReference type="PANTHER" id="PTHR10924:SF6">
    <property type="entry name" value="SOLUTE CARRIER FAMILY 49 MEMBER A3"/>
    <property type="match status" value="1"/>
</dbReference>
<keyword evidence="6" id="KW-1185">Reference proteome</keyword>
<accession>A0A914ZCG9</accession>
<feature type="transmembrane region" description="Helical" evidence="5">
    <location>
        <begin position="391"/>
        <end position="410"/>
    </location>
</feature>
<dbReference type="InterPro" id="IPR036259">
    <property type="entry name" value="MFS_trans_sf"/>
</dbReference>
<dbReference type="InterPro" id="IPR049680">
    <property type="entry name" value="FLVCR1-2_SLC49-like"/>
</dbReference>
<dbReference type="CDD" id="cd17399">
    <property type="entry name" value="MFS_MFSD7"/>
    <property type="match status" value="1"/>
</dbReference>
<feature type="transmembrane region" description="Helical" evidence="5">
    <location>
        <begin position="178"/>
        <end position="200"/>
    </location>
</feature>
<dbReference type="Proteomes" id="UP000887569">
    <property type="component" value="Unplaced"/>
</dbReference>
<dbReference type="WBParaSite" id="PgB01_g008_t02">
    <property type="protein sequence ID" value="PgB01_g008_t02"/>
    <property type="gene ID" value="PgB01_g008"/>
</dbReference>
<feature type="transmembrane region" description="Helical" evidence="5">
    <location>
        <begin position="151"/>
        <end position="172"/>
    </location>
</feature>
<dbReference type="Pfam" id="PF07690">
    <property type="entry name" value="MFS_1"/>
    <property type="match status" value="1"/>
</dbReference>
<evidence type="ECO:0000256" key="3">
    <source>
        <dbReference type="ARBA" id="ARBA00022989"/>
    </source>
</evidence>
<comment type="subcellular location">
    <subcellularLocation>
        <location evidence="1">Membrane</location>
        <topology evidence="1">Multi-pass membrane protein</topology>
    </subcellularLocation>
</comment>
<dbReference type="WBParaSite" id="PgB01_g008_t01">
    <property type="protein sequence ID" value="PgB01_g008_t01"/>
    <property type="gene ID" value="PgB01_g008"/>
</dbReference>
<keyword evidence="2 5" id="KW-0812">Transmembrane</keyword>
<sequence length="548" mass="58584">MTQDTVDLLTATAPSNVPTEDDAVAGDTHAVDTSKINFVDDVKDSGISVASGIEPKEARQLLGERTAVDPAQARISLRLYRRRWIVLTTVALLNNSNTMAWIAFASIANHVNVFYGNEHAANWFSLIYIISTIPVGVFAMWMGSRFGLRTAILIAAWANALGGAVRFASSFLPMGMRFPVGMIGQGLAACAYPFIMFLPTKVAGSWFGENERALATTIGVMANPLGVLLANILSPQIATKAAHVPIVNAITFVSPVITCFIATFGVTRSEPSVPPSLSAAQTQMGFIDGLKACLTSRTYLILLLVMGGGMGLFNCLYTVIQQLLCPSGYSNSFSGLCAALMISGGTIGAAVSGVFVSKTKLYEETMKVSMSLAVVMGLTFLQLTLHPNLGIFIGATSLLFGTLGLATYPVGLEMSAECTFPVSETTSTGLIVLSGQVQSIVYVALMEMTSRPLQPSYMHLQVCTTGEENEQVLPKDNTHAAIMFSVVAALLALILVLAFKPTYKRLLAEHGNKPATKEVNEDGKQLEEHIRLPKTDDIETPLTVHADT</sequence>
<feature type="transmembrane region" description="Helical" evidence="5">
    <location>
        <begin position="299"/>
        <end position="320"/>
    </location>
</feature>
<feature type="transmembrane region" description="Helical" evidence="5">
    <location>
        <begin position="480"/>
        <end position="499"/>
    </location>
</feature>
<feature type="transmembrane region" description="Helical" evidence="5">
    <location>
        <begin position="332"/>
        <end position="356"/>
    </location>
</feature>
<evidence type="ECO:0000313" key="7">
    <source>
        <dbReference type="WBParaSite" id="PgB01_g008_t01"/>
    </source>
</evidence>
<feature type="transmembrane region" description="Helical" evidence="5">
    <location>
        <begin position="84"/>
        <end position="108"/>
    </location>
</feature>
<organism evidence="6 8">
    <name type="scientific">Parascaris univalens</name>
    <name type="common">Nematode worm</name>
    <dbReference type="NCBI Taxonomy" id="6257"/>
    <lineage>
        <taxon>Eukaryota</taxon>
        <taxon>Metazoa</taxon>
        <taxon>Ecdysozoa</taxon>
        <taxon>Nematoda</taxon>
        <taxon>Chromadorea</taxon>
        <taxon>Rhabditida</taxon>
        <taxon>Spirurina</taxon>
        <taxon>Ascaridomorpha</taxon>
        <taxon>Ascaridoidea</taxon>
        <taxon>Ascarididae</taxon>
        <taxon>Parascaris</taxon>
    </lineage>
</organism>
<dbReference type="GO" id="GO:0016020">
    <property type="term" value="C:membrane"/>
    <property type="evidence" value="ECO:0007669"/>
    <property type="project" value="UniProtKB-SubCell"/>
</dbReference>
<dbReference type="InterPro" id="IPR011701">
    <property type="entry name" value="MFS"/>
</dbReference>
<evidence type="ECO:0000256" key="2">
    <source>
        <dbReference type="ARBA" id="ARBA00022692"/>
    </source>
</evidence>
<dbReference type="SUPFAM" id="SSF103473">
    <property type="entry name" value="MFS general substrate transporter"/>
    <property type="match status" value="1"/>
</dbReference>
<feature type="transmembrane region" description="Helical" evidence="5">
    <location>
        <begin position="212"/>
        <end position="234"/>
    </location>
</feature>
<evidence type="ECO:0000313" key="6">
    <source>
        <dbReference type="Proteomes" id="UP000887569"/>
    </source>
</evidence>
<feature type="transmembrane region" description="Helical" evidence="5">
    <location>
        <begin position="246"/>
        <end position="266"/>
    </location>
</feature>
<protein>
    <submittedName>
        <fullName evidence="7 8">Uncharacterized protein</fullName>
    </submittedName>
</protein>
<dbReference type="Gene3D" id="1.20.1250.20">
    <property type="entry name" value="MFS general substrate transporter like domains"/>
    <property type="match status" value="1"/>
</dbReference>
<proteinExistence type="predicted"/>
<dbReference type="PANTHER" id="PTHR10924">
    <property type="entry name" value="MAJOR FACILITATOR SUPERFAMILY PROTEIN-RELATED"/>
    <property type="match status" value="1"/>
</dbReference>
<dbReference type="AlphaFoldDB" id="A0A914ZCG9"/>
<name>A0A914ZCG9_PARUN</name>
<reference evidence="7 8" key="1">
    <citation type="submission" date="2022-11" db="UniProtKB">
        <authorList>
            <consortium name="WormBaseParasite"/>
        </authorList>
    </citation>
    <scope>IDENTIFICATION</scope>
</reference>
<keyword evidence="3 5" id="KW-1133">Transmembrane helix</keyword>